<keyword evidence="4 6" id="KW-1133">Transmembrane helix</keyword>
<protein>
    <submittedName>
        <fullName evidence="7">Uncharacterized protein</fullName>
    </submittedName>
</protein>
<comment type="similarity">
    <text evidence="2">Belongs to the TMEM14 family.</text>
</comment>
<feature type="transmembrane region" description="Helical" evidence="6">
    <location>
        <begin position="83"/>
        <end position="105"/>
    </location>
</feature>
<evidence type="ECO:0000256" key="2">
    <source>
        <dbReference type="ARBA" id="ARBA00007590"/>
    </source>
</evidence>
<dbReference type="InterPro" id="IPR044890">
    <property type="entry name" value="TMEM14_sf"/>
</dbReference>
<evidence type="ECO:0000256" key="6">
    <source>
        <dbReference type="SAM" id="Phobius"/>
    </source>
</evidence>
<organism evidence="7 8">
    <name type="scientific">Physocladia obscura</name>
    <dbReference type="NCBI Taxonomy" id="109957"/>
    <lineage>
        <taxon>Eukaryota</taxon>
        <taxon>Fungi</taxon>
        <taxon>Fungi incertae sedis</taxon>
        <taxon>Chytridiomycota</taxon>
        <taxon>Chytridiomycota incertae sedis</taxon>
        <taxon>Chytridiomycetes</taxon>
        <taxon>Chytridiales</taxon>
        <taxon>Chytriomycetaceae</taxon>
        <taxon>Physocladia</taxon>
    </lineage>
</organism>
<evidence type="ECO:0000256" key="4">
    <source>
        <dbReference type="ARBA" id="ARBA00022989"/>
    </source>
</evidence>
<dbReference type="AlphaFoldDB" id="A0AAD5SY96"/>
<comment type="caution">
    <text evidence="7">The sequence shown here is derived from an EMBL/GenBank/DDBJ whole genome shotgun (WGS) entry which is preliminary data.</text>
</comment>
<feature type="transmembrane region" description="Helical" evidence="6">
    <location>
        <begin position="29"/>
        <end position="48"/>
    </location>
</feature>
<evidence type="ECO:0000313" key="7">
    <source>
        <dbReference type="EMBL" id="KAJ3117982.1"/>
    </source>
</evidence>
<name>A0AAD5SY96_9FUNG</name>
<dbReference type="Pfam" id="PF03647">
    <property type="entry name" value="Tmemb_14"/>
    <property type="match status" value="1"/>
</dbReference>
<gene>
    <name evidence="7" type="ORF">HK100_000704</name>
</gene>
<evidence type="ECO:0000256" key="5">
    <source>
        <dbReference type="ARBA" id="ARBA00023136"/>
    </source>
</evidence>
<comment type="subcellular location">
    <subcellularLocation>
        <location evidence="1">Membrane</location>
    </subcellularLocation>
</comment>
<evidence type="ECO:0000256" key="3">
    <source>
        <dbReference type="ARBA" id="ARBA00022692"/>
    </source>
</evidence>
<reference evidence="7" key="1">
    <citation type="submission" date="2020-05" db="EMBL/GenBank/DDBJ databases">
        <title>Phylogenomic resolution of chytrid fungi.</title>
        <authorList>
            <person name="Stajich J.E."/>
            <person name="Amses K."/>
            <person name="Simmons R."/>
            <person name="Seto K."/>
            <person name="Myers J."/>
            <person name="Bonds A."/>
            <person name="Quandt C.A."/>
            <person name="Barry K."/>
            <person name="Liu P."/>
            <person name="Grigoriev I."/>
            <person name="Longcore J.E."/>
            <person name="James T.Y."/>
        </authorList>
    </citation>
    <scope>NUCLEOTIDE SEQUENCE</scope>
    <source>
        <strain evidence="7">JEL0513</strain>
    </source>
</reference>
<dbReference type="Gene3D" id="1.10.10.1740">
    <property type="entry name" value="Transmembrane protein 14-like"/>
    <property type="match status" value="1"/>
</dbReference>
<dbReference type="GO" id="GO:0016020">
    <property type="term" value="C:membrane"/>
    <property type="evidence" value="ECO:0007669"/>
    <property type="project" value="UniProtKB-SubCell"/>
</dbReference>
<evidence type="ECO:0000313" key="8">
    <source>
        <dbReference type="Proteomes" id="UP001211907"/>
    </source>
</evidence>
<dbReference type="EMBL" id="JADGJH010001143">
    <property type="protein sequence ID" value="KAJ3117982.1"/>
    <property type="molecule type" value="Genomic_DNA"/>
</dbReference>
<sequence length="117" mass="12202">MLLTTGVATSTFFYGRAIGGSIGFIKGKSIPSLVAGVSCGALYAFAGSRIAAKATYGPEIAFAVSLLLVVMMVPRALKSKKPVPIFVSSLGSFGVVYFAAALYSAKNAAKLKEKWKE</sequence>
<keyword evidence="5 6" id="KW-0472">Membrane</keyword>
<dbReference type="Proteomes" id="UP001211907">
    <property type="component" value="Unassembled WGS sequence"/>
</dbReference>
<accession>A0AAD5SY96</accession>
<keyword evidence="8" id="KW-1185">Reference proteome</keyword>
<evidence type="ECO:0000256" key="1">
    <source>
        <dbReference type="ARBA" id="ARBA00004370"/>
    </source>
</evidence>
<dbReference type="InterPro" id="IPR005349">
    <property type="entry name" value="TMEM14"/>
</dbReference>
<proteinExistence type="inferred from homology"/>
<feature type="transmembrane region" description="Helical" evidence="6">
    <location>
        <begin position="60"/>
        <end position="77"/>
    </location>
</feature>
<keyword evidence="3 6" id="KW-0812">Transmembrane</keyword>